<dbReference type="RefSeq" id="WP_257512516.1">
    <property type="nucleotide sequence ID" value="NZ_JANKHG010000018.1"/>
</dbReference>
<reference evidence="4" key="1">
    <citation type="submission" date="2022-07" db="EMBL/GenBank/DDBJ databases">
        <authorList>
            <person name="Xamxidin M."/>
        </authorList>
    </citation>
    <scope>NUCLEOTIDE SEQUENCE</scope>
    <source>
        <strain evidence="4">YS8-69</strain>
    </source>
</reference>
<protein>
    <submittedName>
        <fullName evidence="4">NAD(P)H-dependent oxidoreductase</fullName>
    </submittedName>
</protein>
<dbReference type="InterPro" id="IPR008254">
    <property type="entry name" value="Flavodoxin/NO_synth"/>
</dbReference>
<accession>A0ABT1XJ39</accession>
<keyword evidence="2" id="KW-0288">FMN</keyword>
<sequence length="163" mass="17303">MKTLLITYHSITGGSKAMAQAVAEGAATEPGVHTQLLHASETNAEHVLNAHGYVFIAPETLGNMAGLMKDFFDRTYYPALDQLTGRPYAVLVCAGSDGQGAVKQIQRVATGWRLKEMAEPIVVCTHAQTPEKILAPKTIGPADLQRCHDLGAALASGLSMGLF</sequence>
<name>A0ABT1XJ39_9BURK</name>
<keyword evidence="1" id="KW-0285">Flavoprotein</keyword>
<comment type="caution">
    <text evidence="4">The sequence shown here is derived from an EMBL/GenBank/DDBJ whole genome shotgun (WGS) entry which is preliminary data.</text>
</comment>
<keyword evidence="5" id="KW-1185">Reference proteome</keyword>
<organism evidence="4 5">
    <name type="scientific">Limnobacter parvus</name>
    <dbReference type="NCBI Taxonomy" id="2939690"/>
    <lineage>
        <taxon>Bacteria</taxon>
        <taxon>Pseudomonadati</taxon>
        <taxon>Pseudomonadota</taxon>
        <taxon>Betaproteobacteria</taxon>
        <taxon>Burkholderiales</taxon>
        <taxon>Burkholderiaceae</taxon>
        <taxon>Limnobacter</taxon>
    </lineage>
</organism>
<evidence type="ECO:0000313" key="4">
    <source>
        <dbReference type="EMBL" id="MCR2747295.1"/>
    </source>
</evidence>
<dbReference type="Proteomes" id="UP001165267">
    <property type="component" value="Unassembled WGS sequence"/>
</dbReference>
<dbReference type="InterPro" id="IPR029039">
    <property type="entry name" value="Flavoprotein-like_sf"/>
</dbReference>
<evidence type="ECO:0000256" key="2">
    <source>
        <dbReference type="ARBA" id="ARBA00022643"/>
    </source>
</evidence>
<gene>
    <name evidence="4" type="ORF">NSP04_11600</name>
</gene>
<dbReference type="Pfam" id="PF03358">
    <property type="entry name" value="FMN_red"/>
    <property type="match status" value="1"/>
</dbReference>
<dbReference type="Gene3D" id="3.40.50.360">
    <property type="match status" value="1"/>
</dbReference>
<feature type="domain" description="Flavodoxin-like" evidence="3">
    <location>
        <begin position="4"/>
        <end position="163"/>
    </location>
</feature>
<evidence type="ECO:0000313" key="5">
    <source>
        <dbReference type="Proteomes" id="UP001165267"/>
    </source>
</evidence>
<evidence type="ECO:0000256" key="1">
    <source>
        <dbReference type="ARBA" id="ARBA00022630"/>
    </source>
</evidence>
<dbReference type="PROSITE" id="PS50902">
    <property type="entry name" value="FLAVODOXIN_LIKE"/>
    <property type="match status" value="1"/>
</dbReference>
<evidence type="ECO:0000259" key="3">
    <source>
        <dbReference type="PROSITE" id="PS50902"/>
    </source>
</evidence>
<dbReference type="EMBL" id="JANKHG010000018">
    <property type="protein sequence ID" value="MCR2747295.1"/>
    <property type="molecule type" value="Genomic_DNA"/>
</dbReference>
<proteinExistence type="predicted"/>
<dbReference type="SUPFAM" id="SSF52218">
    <property type="entry name" value="Flavoproteins"/>
    <property type="match status" value="1"/>
</dbReference>
<dbReference type="InterPro" id="IPR005025">
    <property type="entry name" value="FMN_Rdtase-like_dom"/>
</dbReference>